<proteinExistence type="predicted"/>
<gene>
    <name evidence="1" type="ORF">CVO76_08245</name>
</gene>
<organism evidence="1 2">
    <name type="scientific">Arthrobacter agilis</name>
    <dbReference type="NCBI Taxonomy" id="37921"/>
    <lineage>
        <taxon>Bacteria</taxon>
        <taxon>Bacillati</taxon>
        <taxon>Actinomycetota</taxon>
        <taxon>Actinomycetes</taxon>
        <taxon>Micrococcales</taxon>
        <taxon>Micrococcaceae</taxon>
        <taxon>Arthrobacter</taxon>
    </lineage>
</organism>
<dbReference type="RefSeq" id="WP_208741624.1">
    <property type="nucleotide sequence ID" value="NZ_CP024915.1"/>
</dbReference>
<evidence type="ECO:0000313" key="2">
    <source>
        <dbReference type="Proteomes" id="UP000239187"/>
    </source>
</evidence>
<reference evidence="1 2" key="1">
    <citation type="submission" date="2017-11" db="EMBL/GenBank/DDBJ databases">
        <title>Draft genome of Arthrobacter agilis strain UMCV2, a plant growth-promoting rhizobacterium and biocontrol capacity of phytopathogenic fungi.</title>
        <authorList>
            <person name="Martinez-Camara R."/>
            <person name="Santoyo G."/>
            <person name="Moreno-Hagelsieb G."/>
            <person name="Valencia-Cantero E."/>
        </authorList>
    </citation>
    <scope>NUCLEOTIDE SEQUENCE [LARGE SCALE GENOMIC DNA]</scope>
    <source>
        <strain evidence="1 2">UMCV2</strain>
    </source>
</reference>
<name>A0A2L0UEE8_9MICC</name>
<dbReference type="AlphaFoldDB" id="A0A2L0UEE8"/>
<dbReference type="Proteomes" id="UP000239187">
    <property type="component" value="Chromosome"/>
</dbReference>
<dbReference type="InterPro" id="IPR025444">
    <property type="entry name" value="Monooxy_af470"/>
</dbReference>
<accession>A0A2L0UEE8</accession>
<protein>
    <submittedName>
        <fullName evidence="1">DUF4188 domain-containing protein</fullName>
    </submittedName>
</protein>
<dbReference type="Pfam" id="PF13826">
    <property type="entry name" value="Monooxy_af470-like"/>
    <property type="match status" value="1"/>
</dbReference>
<evidence type="ECO:0000313" key="1">
    <source>
        <dbReference type="EMBL" id="AUZ87621.1"/>
    </source>
</evidence>
<dbReference type="EMBL" id="CP024915">
    <property type="protein sequence ID" value="AUZ87621.1"/>
    <property type="molecule type" value="Genomic_DNA"/>
</dbReference>
<sequence>MTNQVHAGRFTADPEGGPVTVFLIGMRVNRWWKFGTVARVGAAMPRMLAHLAATPEAGLLSYQQWIGRTTIIVSYWKSPEHLQRFAADRSAPHLEPWRRFMRESAGTGDVGVWHETYETMPGGRESVYSDMPVFGLAAATGHVPVGAGLNTARQRLNADEVGRRLPE</sequence>